<proteinExistence type="predicted"/>
<evidence type="ECO:0000256" key="3">
    <source>
        <dbReference type="ARBA" id="ARBA00022842"/>
    </source>
</evidence>
<comment type="cofactor">
    <cofactor evidence="4">
        <name>Mg(2+)</name>
        <dbReference type="ChEBI" id="CHEBI:18420"/>
    </cofactor>
</comment>
<dbReference type="EMBL" id="VUNN01000009">
    <property type="protein sequence ID" value="MSU06325.1"/>
    <property type="molecule type" value="Genomic_DNA"/>
</dbReference>
<keyword evidence="6" id="KW-1185">Reference proteome</keyword>
<feature type="binding site" evidence="4">
    <location>
        <position position="68"/>
    </location>
    <ligand>
        <name>Mg(2+)</name>
        <dbReference type="ChEBI" id="CHEBI:18420"/>
        <label>1</label>
        <note>catalytic</note>
    </ligand>
</feature>
<dbReference type="GO" id="GO:0046872">
    <property type="term" value="F:metal ion binding"/>
    <property type="evidence" value="ECO:0007669"/>
    <property type="project" value="UniProtKB-KW"/>
</dbReference>
<keyword evidence="1 4" id="KW-0479">Metal-binding</keyword>
<dbReference type="AlphaFoldDB" id="A0A7X2PDE6"/>
<feature type="binding site" evidence="4">
    <location>
        <position position="87"/>
    </location>
    <ligand>
        <name>Mg(2+)</name>
        <dbReference type="ChEBI" id="CHEBI:18420"/>
        <label>1</label>
        <note>catalytic</note>
    </ligand>
</feature>
<dbReference type="Pfam" id="PF00459">
    <property type="entry name" value="Inositol_P"/>
    <property type="match status" value="1"/>
</dbReference>
<dbReference type="PANTHER" id="PTHR20854">
    <property type="entry name" value="INOSITOL MONOPHOSPHATASE"/>
    <property type="match status" value="1"/>
</dbReference>
<dbReference type="RefSeq" id="WP_154425299.1">
    <property type="nucleotide sequence ID" value="NZ_JAQYGB010000053.1"/>
</dbReference>
<evidence type="ECO:0000256" key="4">
    <source>
        <dbReference type="PIRSR" id="PIRSR600760-2"/>
    </source>
</evidence>
<dbReference type="SUPFAM" id="SSF56655">
    <property type="entry name" value="Carbohydrate phosphatase"/>
    <property type="match status" value="1"/>
</dbReference>
<keyword evidence="3 4" id="KW-0460">Magnesium</keyword>
<accession>A0A7X2PDE6</accession>
<dbReference type="Proteomes" id="UP000460549">
    <property type="component" value="Unassembled WGS sequence"/>
</dbReference>
<gene>
    <name evidence="5" type="ORF">FYJ80_05970</name>
</gene>
<dbReference type="InterPro" id="IPR020583">
    <property type="entry name" value="Inositol_monoP_metal-BS"/>
</dbReference>
<dbReference type="PANTHER" id="PTHR20854:SF4">
    <property type="entry name" value="INOSITOL-1-MONOPHOSPHATASE-RELATED"/>
    <property type="match status" value="1"/>
</dbReference>
<comment type="caution">
    <text evidence="5">The sequence shown here is derived from an EMBL/GenBank/DDBJ whole genome shotgun (WGS) entry which is preliminary data.</text>
</comment>
<evidence type="ECO:0000313" key="6">
    <source>
        <dbReference type="Proteomes" id="UP000460549"/>
    </source>
</evidence>
<name>A0A7X2PDE6_9SPIO</name>
<keyword evidence="2" id="KW-0378">Hydrolase</keyword>
<dbReference type="GO" id="GO:0008934">
    <property type="term" value="F:inositol monophosphate 1-phosphatase activity"/>
    <property type="evidence" value="ECO:0007669"/>
    <property type="project" value="TreeGrafter"/>
</dbReference>
<feature type="binding site" evidence="4">
    <location>
        <position position="85"/>
    </location>
    <ligand>
        <name>Mg(2+)</name>
        <dbReference type="ChEBI" id="CHEBI:18420"/>
        <label>1</label>
        <note>catalytic</note>
    </ligand>
</feature>
<evidence type="ECO:0000256" key="2">
    <source>
        <dbReference type="ARBA" id="ARBA00022801"/>
    </source>
</evidence>
<dbReference type="GO" id="GO:0006020">
    <property type="term" value="P:inositol metabolic process"/>
    <property type="evidence" value="ECO:0007669"/>
    <property type="project" value="TreeGrafter"/>
</dbReference>
<reference evidence="5 6" key="1">
    <citation type="submission" date="2019-08" db="EMBL/GenBank/DDBJ databases">
        <title>In-depth cultivation of the pig gut microbiome towards novel bacterial diversity and tailored functional studies.</title>
        <authorList>
            <person name="Wylensek D."/>
            <person name="Hitch T.C.A."/>
            <person name="Clavel T."/>
        </authorList>
    </citation>
    <scope>NUCLEOTIDE SEQUENCE [LARGE SCALE GENOMIC DNA]</scope>
    <source>
        <strain evidence="5 6">NM-380-WT-3C1</strain>
    </source>
</reference>
<evidence type="ECO:0000313" key="5">
    <source>
        <dbReference type="EMBL" id="MSU06325.1"/>
    </source>
</evidence>
<sequence length="268" mass="30077">MYTLDKSALDELSKEIIEAGIFAKRMQNEIHRSFKSDGSVLTETDLAISKRIEEDVARLFPDCGFISEEAEIVKKEDAKYTFILDPIDGTDVYSQGLPSFAISLGIIDSNREPVGAMIYLPRFGRGREDMFVRLDPNGELLVDGKVFTLQDNKDDVKQVTMGSGGQVKMDFSHFEGKVRTFGSSIIHLLSVVVFSAIQGCVNQPCFVWDIVSAHAVLKKVGMDIVYVDGEKFVYTDSFLYEKKKFKKDIYAGTPKAIECMRKILPVRV</sequence>
<organism evidence="5 6">
    <name type="scientific">Bullifex porci</name>
    <dbReference type="NCBI Taxonomy" id="2606638"/>
    <lineage>
        <taxon>Bacteria</taxon>
        <taxon>Pseudomonadati</taxon>
        <taxon>Spirochaetota</taxon>
        <taxon>Spirochaetia</taxon>
        <taxon>Spirochaetales</taxon>
        <taxon>Spirochaetaceae</taxon>
        <taxon>Bullifex</taxon>
    </lineage>
</organism>
<dbReference type="PRINTS" id="PR00377">
    <property type="entry name" value="IMPHPHTASES"/>
</dbReference>
<evidence type="ECO:0000256" key="1">
    <source>
        <dbReference type="ARBA" id="ARBA00022723"/>
    </source>
</evidence>
<dbReference type="PROSITE" id="PS00629">
    <property type="entry name" value="IMP_1"/>
    <property type="match status" value="1"/>
</dbReference>
<dbReference type="InterPro" id="IPR000760">
    <property type="entry name" value="Inositol_monophosphatase-like"/>
</dbReference>
<dbReference type="Gene3D" id="3.30.540.10">
    <property type="entry name" value="Fructose-1,6-Bisphosphatase, subunit A, domain 1"/>
    <property type="match status" value="1"/>
</dbReference>
<dbReference type="GO" id="GO:0007165">
    <property type="term" value="P:signal transduction"/>
    <property type="evidence" value="ECO:0007669"/>
    <property type="project" value="TreeGrafter"/>
</dbReference>
<protein>
    <submittedName>
        <fullName evidence="5">Inositol monophosphatase</fullName>
    </submittedName>
</protein>
<feature type="binding site" evidence="4">
    <location>
        <position position="209"/>
    </location>
    <ligand>
        <name>Mg(2+)</name>
        <dbReference type="ChEBI" id="CHEBI:18420"/>
        <label>1</label>
        <note>catalytic</note>
    </ligand>
</feature>
<feature type="binding site" evidence="4">
    <location>
        <position position="88"/>
    </location>
    <ligand>
        <name>Mg(2+)</name>
        <dbReference type="ChEBI" id="CHEBI:18420"/>
        <label>1</label>
        <note>catalytic</note>
    </ligand>
</feature>